<dbReference type="EMBL" id="JADGKB010000003">
    <property type="protein sequence ID" value="KAJ3262016.1"/>
    <property type="molecule type" value="Genomic_DNA"/>
</dbReference>
<dbReference type="InterPro" id="IPR006073">
    <property type="entry name" value="GTP-bd"/>
</dbReference>
<dbReference type="GO" id="GO:0005525">
    <property type="term" value="F:GTP binding"/>
    <property type="evidence" value="ECO:0007669"/>
    <property type="project" value="UniProtKB-KW"/>
</dbReference>
<dbReference type="AlphaFoldDB" id="A0AAD5YB38"/>
<dbReference type="InterPro" id="IPR045086">
    <property type="entry name" value="OBG_GTPase"/>
</dbReference>
<organism evidence="6 7">
    <name type="scientific">Boothiomyces macroporosus</name>
    <dbReference type="NCBI Taxonomy" id="261099"/>
    <lineage>
        <taxon>Eukaryota</taxon>
        <taxon>Fungi</taxon>
        <taxon>Fungi incertae sedis</taxon>
        <taxon>Chytridiomycota</taxon>
        <taxon>Chytridiomycota incertae sedis</taxon>
        <taxon>Chytridiomycetes</taxon>
        <taxon>Rhizophydiales</taxon>
        <taxon>Terramycetaceae</taxon>
        <taxon>Boothiomyces</taxon>
    </lineage>
</organism>
<evidence type="ECO:0008006" key="8">
    <source>
        <dbReference type="Google" id="ProtNLM"/>
    </source>
</evidence>
<dbReference type="Gene3D" id="3.40.50.300">
    <property type="entry name" value="P-loop containing nucleotide triphosphate hydrolases"/>
    <property type="match status" value="1"/>
</dbReference>
<dbReference type="Pfam" id="PF01926">
    <property type="entry name" value="MMR_HSR1"/>
    <property type="match status" value="1"/>
</dbReference>
<dbReference type="Proteomes" id="UP001210925">
    <property type="component" value="Unassembled WGS sequence"/>
</dbReference>
<keyword evidence="2" id="KW-0547">Nucleotide-binding</keyword>
<dbReference type="GO" id="GO:0003924">
    <property type="term" value="F:GTPase activity"/>
    <property type="evidence" value="ECO:0007669"/>
    <property type="project" value="InterPro"/>
</dbReference>
<dbReference type="Pfam" id="PF01018">
    <property type="entry name" value="GTP1_OBG"/>
    <property type="match status" value="2"/>
</dbReference>
<dbReference type="PANTHER" id="PTHR11702:SF31">
    <property type="entry name" value="MITOCHONDRIAL RIBOSOME-ASSOCIATED GTPASE 2"/>
    <property type="match status" value="1"/>
</dbReference>
<keyword evidence="7" id="KW-1185">Reference proteome</keyword>
<keyword evidence="3" id="KW-0342">GTP-binding</keyword>
<dbReference type="InterPro" id="IPR036726">
    <property type="entry name" value="GTP1_OBG_dom_sf"/>
</dbReference>
<dbReference type="InterPro" id="IPR006169">
    <property type="entry name" value="GTP1_OBG_dom"/>
</dbReference>
<dbReference type="PROSITE" id="PS51710">
    <property type="entry name" value="G_OBG"/>
    <property type="match status" value="1"/>
</dbReference>
<dbReference type="NCBIfam" id="TIGR00231">
    <property type="entry name" value="small_GTP"/>
    <property type="match status" value="1"/>
</dbReference>
<evidence type="ECO:0000256" key="3">
    <source>
        <dbReference type="ARBA" id="ARBA00023134"/>
    </source>
</evidence>
<comment type="similarity">
    <text evidence="1">Belongs to the TRAFAC class OBG-HflX-like GTPase superfamily. OBG GTPase family.</text>
</comment>
<protein>
    <recommendedName>
        <fullName evidence="8">Mitochondrial GTPase</fullName>
    </recommendedName>
</protein>
<dbReference type="InterPro" id="IPR031167">
    <property type="entry name" value="G_OBG"/>
</dbReference>
<evidence type="ECO:0000313" key="7">
    <source>
        <dbReference type="Proteomes" id="UP001210925"/>
    </source>
</evidence>
<dbReference type="GO" id="GO:0000287">
    <property type="term" value="F:magnesium ion binding"/>
    <property type="evidence" value="ECO:0007669"/>
    <property type="project" value="InterPro"/>
</dbReference>
<gene>
    <name evidence="6" type="ORF">HK103_003859</name>
</gene>
<evidence type="ECO:0000256" key="2">
    <source>
        <dbReference type="ARBA" id="ARBA00022741"/>
    </source>
</evidence>
<dbReference type="PRINTS" id="PR00326">
    <property type="entry name" value="GTP1OBG"/>
</dbReference>
<dbReference type="CDD" id="cd01898">
    <property type="entry name" value="Obg"/>
    <property type="match status" value="1"/>
</dbReference>
<dbReference type="Gene3D" id="2.70.210.12">
    <property type="entry name" value="GTP1/OBG domain"/>
    <property type="match status" value="1"/>
</dbReference>
<reference evidence="6" key="1">
    <citation type="submission" date="2020-05" db="EMBL/GenBank/DDBJ databases">
        <title>Phylogenomic resolution of chytrid fungi.</title>
        <authorList>
            <person name="Stajich J.E."/>
            <person name="Amses K."/>
            <person name="Simmons R."/>
            <person name="Seto K."/>
            <person name="Myers J."/>
            <person name="Bonds A."/>
            <person name="Quandt C.A."/>
            <person name="Barry K."/>
            <person name="Liu P."/>
            <person name="Grigoriev I."/>
            <person name="Longcore J.E."/>
            <person name="James T.Y."/>
        </authorList>
    </citation>
    <scope>NUCLEOTIDE SEQUENCE</scope>
    <source>
        <strain evidence="6">PLAUS21</strain>
    </source>
</reference>
<dbReference type="PANTHER" id="PTHR11702">
    <property type="entry name" value="DEVELOPMENTALLY REGULATED GTP-BINDING PROTEIN-RELATED"/>
    <property type="match status" value="1"/>
</dbReference>
<evidence type="ECO:0000313" key="6">
    <source>
        <dbReference type="EMBL" id="KAJ3262016.1"/>
    </source>
</evidence>
<dbReference type="InterPro" id="IPR005225">
    <property type="entry name" value="Small_GTP-bd"/>
</dbReference>
<accession>A0AAD5YB38</accession>
<dbReference type="SUPFAM" id="SSF82051">
    <property type="entry name" value="Obg GTP-binding protein N-terminal domain"/>
    <property type="match status" value="1"/>
</dbReference>
<dbReference type="GO" id="GO:0042254">
    <property type="term" value="P:ribosome biogenesis"/>
    <property type="evidence" value="ECO:0007669"/>
    <property type="project" value="UniProtKB-UniRule"/>
</dbReference>
<proteinExistence type="inferred from homology"/>
<evidence type="ECO:0000256" key="1">
    <source>
        <dbReference type="ARBA" id="ARBA00007699"/>
    </source>
</evidence>
<evidence type="ECO:0000259" key="5">
    <source>
        <dbReference type="PROSITE" id="PS51883"/>
    </source>
</evidence>
<sequence length="346" mass="38884">MLGNGGNGGNVRIVASRHYTSLSHINATYRVPDGKNGRPKHMHGENGETIEIKVPVGTVIRQVEPWKVIPPKKEIDIHEDPRLNLLEKHYIFRSNYLPQEDRIRFLKESIPRKRKRQPLLEFDLKNDGDSCTIFEGGRGGLGNPHYQTATILSPGFAGRGEMMEDRYYEFELKTLADAGLVGLPNAGKSTLLKAVSNAHPQIAPYPFTTLNPYVGTIDFEDYWTMTLADMPGIIKGAHQNHGLGLRFLRHVERNKIFVYVIDLAGEAPWEDLETLQSELELYKKGLTNRPSIIAANKADISESAKKNLEILKSKTNLPIVPISAKYSKNILQLTGLMRHLVESVKE</sequence>
<dbReference type="PROSITE" id="PS51883">
    <property type="entry name" value="OBG"/>
    <property type="match status" value="1"/>
</dbReference>
<evidence type="ECO:0000259" key="4">
    <source>
        <dbReference type="PROSITE" id="PS51710"/>
    </source>
</evidence>
<feature type="domain" description="OBG-type G" evidence="4">
    <location>
        <begin position="176"/>
        <end position="342"/>
    </location>
</feature>
<dbReference type="SUPFAM" id="SSF52540">
    <property type="entry name" value="P-loop containing nucleoside triphosphate hydrolases"/>
    <property type="match status" value="1"/>
</dbReference>
<dbReference type="PIRSF" id="PIRSF002401">
    <property type="entry name" value="GTP_bd_Obg/CgtA"/>
    <property type="match status" value="1"/>
</dbReference>
<comment type="caution">
    <text evidence="6">The sequence shown here is derived from an EMBL/GenBank/DDBJ whole genome shotgun (WGS) entry which is preliminary data.</text>
</comment>
<name>A0AAD5YB38_9FUNG</name>
<dbReference type="GO" id="GO:0005739">
    <property type="term" value="C:mitochondrion"/>
    <property type="evidence" value="ECO:0007669"/>
    <property type="project" value="TreeGrafter"/>
</dbReference>
<dbReference type="InterPro" id="IPR027417">
    <property type="entry name" value="P-loop_NTPase"/>
</dbReference>
<dbReference type="InterPro" id="IPR014100">
    <property type="entry name" value="GTP-bd_Obg/CgtA"/>
</dbReference>
<feature type="domain" description="Obg" evidence="5">
    <location>
        <begin position="1"/>
        <end position="175"/>
    </location>
</feature>